<feature type="chain" id="PRO_5002627591" description="Secreted protein" evidence="1">
    <location>
        <begin position="23"/>
        <end position="208"/>
    </location>
</feature>
<dbReference type="KEGG" id="gfo:GFO_1672"/>
<sequence length="208" mass="23781">MKNFKKILLSLLLGLFMLNVNSQNIKDNIEGWPETATKAAKAMMDKYGDPDEQTPSMLMWKDTGPFTHTIVYKEEIQHDFPMPHKDVLEQFINYNVPVEKYDDLAEFDGSVIVERTKGVMSARCDKEAANLLALNLANDVIEGNRSVEEARKFYGEAIMAMLEGNKKDYLKSLQFDVSQSNINNADETTMDMSKVKKLKKQMKEKNIN</sequence>
<name>A0M1Z8_CHRFK</name>
<dbReference type="RefSeq" id="WP_011709551.1">
    <property type="nucleotide sequence ID" value="NC_008571.1"/>
</dbReference>
<dbReference type="EMBL" id="CU207366">
    <property type="protein sequence ID" value="CAL66643.1"/>
    <property type="molecule type" value="Genomic_DNA"/>
</dbReference>
<organism evidence="2 3">
    <name type="scientific">Christiangramia forsetii (strain DSM 17595 / CGMCC 1.15422 / KT0803)</name>
    <name type="common">Gramella forsetii</name>
    <dbReference type="NCBI Taxonomy" id="411154"/>
    <lineage>
        <taxon>Bacteria</taxon>
        <taxon>Pseudomonadati</taxon>
        <taxon>Bacteroidota</taxon>
        <taxon>Flavobacteriia</taxon>
        <taxon>Flavobacteriales</taxon>
        <taxon>Flavobacteriaceae</taxon>
        <taxon>Christiangramia</taxon>
    </lineage>
</organism>
<proteinExistence type="predicted"/>
<gene>
    <name evidence="2" type="ordered locus">GFO_1672</name>
</gene>
<dbReference type="Proteomes" id="UP000000755">
    <property type="component" value="Chromosome"/>
</dbReference>
<evidence type="ECO:0000256" key="1">
    <source>
        <dbReference type="SAM" id="SignalP"/>
    </source>
</evidence>
<keyword evidence="1" id="KW-0732">Signal</keyword>
<dbReference type="OrthoDB" id="1350443at2"/>
<evidence type="ECO:0008006" key="4">
    <source>
        <dbReference type="Google" id="ProtNLM"/>
    </source>
</evidence>
<reference evidence="2 3" key="1">
    <citation type="journal article" date="2006" name="Environ. Microbiol.">
        <title>Whole genome analysis of the marine Bacteroidetes'Gramella forsetii' reveals adaptations to degradation of polymeric organic matter.</title>
        <authorList>
            <person name="Bauer M."/>
            <person name="Kube M."/>
            <person name="Teeling H."/>
            <person name="Richter M."/>
            <person name="Lombardot T."/>
            <person name="Allers E."/>
            <person name="Wuerdemann C.A."/>
            <person name="Quast C."/>
            <person name="Kuhl H."/>
            <person name="Knaust F."/>
            <person name="Woebken D."/>
            <person name="Bischof K."/>
            <person name="Mussmann M."/>
            <person name="Choudhuri J.V."/>
            <person name="Meyer F."/>
            <person name="Reinhardt R."/>
            <person name="Amann R.I."/>
            <person name="Gloeckner F.O."/>
        </authorList>
    </citation>
    <scope>NUCLEOTIDE SEQUENCE [LARGE SCALE GENOMIC DNA]</scope>
    <source>
        <strain evidence="2 3">KT0803</strain>
    </source>
</reference>
<dbReference type="eggNOG" id="ENOG50302BX">
    <property type="taxonomic scope" value="Bacteria"/>
</dbReference>
<dbReference type="HOGENOM" id="CLU_099317_0_0_10"/>
<evidence type="ECO:0000313" key="3">
    <source>
        <dbReference type="Proteomes" id="UP000000755"/>
    </source>
</evidence>
<protein>
    <recommendedName>
        <fullName evidence="4">Secreted protein</fullName>
    </recommendedName>
</protein>
<evidence type="ECO:0000313" key="2">
    <source>
        <dbReference type="EMBL" id="CAL66643.1"/>
    </source>
</evidence>
<accession>A0M1Z8</accession>
<dbReference type="AlphaFoldDB" id="A0M1Z8"/>
<feature type="signal peptide" evidence="1">
    <location>
        <begin position="1"/>
        <end position="22"/>
    </location>
</feature>